<dbReference type="Pfam" id="PF00386">
    <property type="entry name" value="C1q"/>
    <property type="match status" value="1"/>
</dbReference>
<accession>A0A8S3UKH9</accession>
<sequence length="399" mass="44638">MPNISVYILVILLVYISTILGFLTNLNQSLSATNALTDNHYITIIDFLAEEKQARRQLEQFATQLQHELLTVKQEVQSLKRQNDSCKTKDLLIAENKTVVLRNELMEIKNQSSILNFQLIDLKENYSDLYNNYTQLQLVHTDLNHNYSQLQLASFNIQSELILQRNDSMALDADLTSLFYTYTGEKLNNVTTLQDGLSALNREMRNALSQINSLVRNTEIRKQDFLALISENNNMKSKLTLLESENEVLKNETASSFSAISEIGNRCILKQVAVYACGNSDARYSRDEVIKFNTGKTVIGFGSSSQFYSSGVFRTENAGLYLVSSTIMSDTSQSHYHIYKNNAEIAYVYIGDACGSSSSFTGSMVVAVQLNVGDTVYVKTAVSMGVHGTASCLTLTKIK</sequence>
<feature type="transmembrane region" description="Helical" evidence="2">
    <location>
        <begin position="6"/>
        <end position="26"/>
    </location>
</feature>
<reference evidence="4" key="1">
    <citation type="submission" date="2021-03" db="EMBL/GenBank/DDBJ databases">
        <authorList>
            <person name="Bekaert M."/>
        </authorList>
    </citation>
    <scope>NUCLEOTIDE SEQUENCE</scope>
</reference>
<proteinExistence type="predicted"/>
<feature type="coiled-coil region" evidence="1">
    <location>
        <begin position="48"/>
        <end position="89"/>
    </location>
</feature>
<dbReference type="Proteomes" id="UP000683360">
    <property type="component" value="Unassembled WGS sequence"/>
</dbReference>
<dbReference type="AlphaFoldDB" id="A0A8S3UKH9"/>
<dbReference type="Gene3D" id="2.60.120.40">
    <property type="match status" value="1"/>
</dbReference>
<evidence type="ECO:0000313" key="5">
    <source>
        <dbReference type="Proteomes" id="UP000683360"/>
    </source>
</evidence>
<keyword evidence="5" id="KW-1185">Reference proteome</keyword>
<dbReference type="SUPFAM" id="SSF49842">
    <property type="entry name" value="TNF-like"/>
    <property type="match status" value="1"/>
</dbReference>
<keyword evidence="2" id="KW-0812">Transmembrane</keyword>
<evidence type="ECO:0000313" key="4">
    <source>
        <dbReference type="EMBL" id="CAG2243223.1"/>
    </source>
</evidence>
<gene>
    <name evidence="4" type="ORF">MEDL_55370</name>
</gene>
<feature type="coiled-coil region" evidence="1">
    <location>
        <begin position="197"/>
        <end position="252"/>
    </location>
</feature>
<keyword evidence="1" id="KW-0175">Coiled coil</keyword>
<evidence type="ECO:0000259" key="3">
    <source>
        <dbReference type="Pfam" id="PF00386"/>
    </source>
</evidence>
<evidence type="ECO:0000256" key="2">
    <source>
        <dbReference type="SAM" id="Phobius"/>
    </source>
</evidence>
<keyword evidence="2" id="KW-1133">Transmembrane helix</keyword>
<protein>
    <recommendedName>
        <fullName evidence="3">C1q domain-containing protein</fullName>
    </recommendedName>
</protein>
<keyword evidence="2" id="KW-0472">Membrane</keyword>
<organism evidence="4 5">
    <name type="scientific">Mytilus edulis</name>
    <name type="common">Blue mussel</name>
    <dbReference type="NCBI Taxonomy" id="6550"/>
    <lineage>
        <taxon>Eukaryota</taxon>
        <taxon>Metazoa</taxon>
        <taxon>Spiralia</taxon>
        <taxon>Lophotrochozoa</taxon>
        <taxon>Mollusca</taxon>
        <taxon>Bivalvia</taxon>
        <taxon>Autobranchia</taxon>
        <taxon>Pteriomorphia</taxon>
        <taxon>Mytilida</taxon>
        <taxon>Mytiloidea</taxon>
        <taxon>Mytilidae</taxon>
        <taxon>Mytilinae</taxon>
        <taxon>Mytilus</taxon>
    </lineage>
</organism>
<evidence type="ECO:0000256" key="1">
    <source>
        <dbReference type="SAM" id="Coils"/>
    </source>
</evidence>
<comment type="caution">
    <text evidence="4">The sequence shown here is derived from an EMBL/GenBank/DDBJ whole genome shotgun (WGS) entry which is preliminary data.</text>
</comment>
<name>A0A8S3UKH9_MYTED</name>
<dbReference type="InterPro" id="IPR008983">
    <property type="entry name" value="Tumour_necrosis_fac-like_dom"/>
</dbReference>
<dbReference type="InterPro" id="IPR001073">
    <property type="entry name" value="C1q_dom"/>
</dbReference>
<feature type="domain" description="C1q" evidence="3">
    <location>
        <begin position="285"/>
        <end position="387"/>
    </location>
</feature>
<dbReference type="EMBL" id="CAJPWZ010002695">
    <property type="protein sequence ID" value="CAG2243223.1"/>
    <property type="molecule type" value="Genomic_DNA"/>
</dbReference>